<sequence length="80" mass="8652">MPSEEAFCGESLSAVARRVEHHVHDTLNMAVNGCERADVHTQTAGNGRTHRSYIQVFALDLAGPEYVIRQCSQAGLAAQA</sequence>
<dbReference type="EMBL" id="AMXE01000123">
    <property type="protein sequence ID" value="ENO84084.1"/>
    <property type="molecule type" value="Genomic_DNA"/>
</dbReference>
<protein>
    <submittedName>
        <fullName evidence="1">Uncharacterized protein</fullName>
    </submittedName>
</protein>
<proteinExistence type="predicted"/>
<accession>N6YVU8</accession>
<dbReference type="AlphaFoldDB" id="N6YVU8"/>
<name>N6YVU8_THAL4</name>
<keyword evidence="2" id="KW-1185">Reference proteome</keyword>
<comment type="caution">
    <text evidence="1">The sequence shown here is derived from an EMBL/GenBank/DDBJ whole genome shotgun (WGS) entry which is preliminary data.</text>
</comment>
<reference evidence="1 2" key="1">
    <citation type="submission" date="2012-09" db="EMBL/GenBank/DDBJ databases">
        <title>Draft Genome Sequences of 6 Strains from Genus Thauera.</title>
        <authorList>
            <person name="Liu B."/>
            <person name="Shapleigh J.P."/>
            <person name="Frostegard A.H."/>
        </authorList>
    </citation>
    <scope>NUCLEOTIDE SEQUENCE [LARGE SCALE GENOMIC DNA]</scope>
    <source>
        <strain evidence="2">47Lol / DSM 12138</strain>
    </source>
</reference>
<evidence type="ECO:0000313" key="2">
    <source>
        <dbReference type="Proteomes" id="UP000013232"/>
    </source>
</evidence>
<organism evidence="1 2">
    <name type="scientific">Thauera linaloolentis (strain DSM 12138 / JCM 21573 / CCUG 41526 / CIP 105981 / IAM 15112 / NBRC 102519 / 47Lol)</name>
    <dbReference type="NCBI Taxonomy" id="1123367"/>
    <lineage>
        <taxon>Bacteria</taxon>
        <taxon>Pseudomonadati</taxon>
        <taxon>Pseudomonadota</taxon>
        <taxon>Betaproteobacteria</taxon>
        <taxon>Rhodocyclales</taxon>
        <taxon>Zoogloeaceae</taxon>
        <taxon>Thauera</taxon>
    </lineage>
</organism>
<dbReference type="Proteomes" id="UP000013232">
    <property type="component" value="Unassembled WGS sequence"/>
</dbReference>
<evidence type="ECO:0000313" key="1">
    <source>
        <dbReference type="EMBL" id="ENO84084.1"/>
    </source>
</evidence>
<gene>
    <name evidence="1" type="ORF">C666_17935</name>
</gene>